<keyword evidence="6" id="KW-0648">Protein biosynthesis</keyword>
<evidence type="ECO:0000313" key="11">
    <source>
        <dbReference type="Proteomes" id="UP000279271"/>
    </source>
</evidence>
<accession>A0A3M7KYN5</accession>
<dbReference type="Gene3D" id="3.40.50.620">
    <property type="entry name" value="HUPs"/>
    <property type="match status" value="2"/>
</dbReference>
<dbReference type="GO" id="GO:0004830">
    <property type="term" value="F:tryptophan-tRNA ligase activity"/>
    <property type="evidence" value="ECO:0007669"/>
    <property type="project" value="UniProtKB-EC"/>
</dbReference>
<sequence>GIPSMPSNIREPGLTAGQLGLLYSSGWELDRKADELLLHGSELLAFQSASVEQLGDVWVRTCRGLREDTRRAVQLQDSGVRDEALLQRIQEVFARGRLRLWHLCRHRPGCVAEVIRGGRTPASNSFAPERWLAVLDAVRLTPEQESILDRVQTVALSHLDRVMEQRKRLLDAVAHLRERRPSGLGQLDLTLSLNLHSVVERLQENLEEERRITTVPCKALFSNDFTHLQVVTPWDVTADSEGKINYNKLVEQFGCQKIDPELVARVERVTGVKAHPFLRRGIFFAHRDLTEILDAYERGEPFYLYTGRVPLVIQLTDDEKFLWKGLSVEEAQRLARENARDIIACGFDITKTFIFSDFEYLGGAFYRNVARIQRCVTMNQVKGIFGFTTDDYIGKIAFPAIQAAPAFPDTFPHMFGERKDIRCLVPCAIDQDPYFRMTRDGESGKMSASDTASAIFVTDTAKEIDTKVKKYAFSGGGATREEHEKNGANLDVDISYQWLRFFMQDDTRLEEIGRDYGAGRLLTGQVKAELVGVLAAMVQRHQAARAAVSDAVVDAFMTPRAMPDLFPPRG</sequence>
<name>A0A3M7KYN5_AUXPR</name>
<evidence type="ECO:0000256" key="1">
    <source>
        <dbReference type="ARBA" id="ARBA00005594"/>
    </source>
</evidence>
<gene>
    <name evidence="10" type="ORF">APUTEX25_000221</name>
</gene>
<evidence type="ECO:0000256" key="6">
    <source>
        <dbReference type="ARBA" id="ARBA00022917"/>
    </source>
</evidence>
<reference evidence="11" key="1">
    <citation type="journal article" date="2018" name="Algal Res.">
        <title>Characterization of plant carbon substrate utilization by Auxenochlorella protothecoides.</title>
        <authorList>
            <person name="Vogler B.W."/>
            <person name="Starkenburg S.R."/>
            <person name="Sudasinghe N."/>
            <person name="Schambach J.Y."/>
            <person name="Rollin J.A."/>
            <person name="Pattathil S."/>
            <person name="Barry A.N."/>
        </authorList>
    </citation>
    <scope>NUCLEOTIDE SEQUENCE [LARGE SCALE GENOMIC DNA]</scope>
    <source>
        <strain evidence="11">UTEX 25</strain>
    </source>
</reference>
<dbReference type="Proteomes" id="UP000279271">
    <property type="component" value="Unassembled WGS sequence"/>
</dbReference>
<comment type="caution">
    <text evidence="10">The sequence shown here is derived from an EMBL/GenBank/DDBJ whole genome shotgun (WGS) entry which is preliminary data.</text>
</comment>
<dbReference type="FunFam" id="1.10.240.10:FF:000007">
    <property type="entry name" value="Tryptophan--tRNA ligase"/>
    <property type="match status" value="1"/>
</dbReference>
<keyword evidence="7" id="KW-0030">Aminoacyl-tRNA synthetase</keyword>
<keyword evidence="4" id="KW-0547">Nucleotide-binding</keyword>
<dbReference type="InterPro" id="IPR002306">
    <property type="entry name" value="Trp-tRNA-ligase"/>
</dbReference>
<keyword evidence="5" id="KW-0067">ATP-binding</keyword>
<evidence type="ECO:0000256" key="4">
    <source>
        <dbReference type="ARBA" id="ARBA00022741"/>
    </source>
</evidence>
<evidence type="ECO:0000256" key="3">
    <source>
        <dbReference type="ARBA" id="ARBA00022598"/>
    </source>
</evidence>
<keyword evidence="3" id="KW-0436">Ligase</keyword>
<feature type="non-terminal residue" evidence="10">
    <location>
        <position position="1"/>
    </location>
</feature>
<dbReference type="PANTHER" id="PTHR10055:SF1">
    <property type="entry name" value="TRYPTOPHAN--TRNA LIGASE, CYTOPLASMIC"/>
    <property type="match status" value="1"/>
</dbReference>
<dbReference type="GO" id="GO:0006436">
    <property type="term" value="P:tryptophanyl-tRNA aminoacylation"/>
    <property type="evidence" value="ECO:0007669"/>
    <property type="project" value="InterPro"/>
</dbReference>
<dbReference type="InterPro" id="IPR014729">
    <property type="entry name" value="Rossmann-like_a/b/a_fold"/>
</dbReference>
<evidence type="ECO:0000313" key="10">
    <source>
        <dbReference type="EMBL" id="RMZ55638.1"/>
    </source>
</evidence>
<evidence type="ECO:0000256" key="8">
    <source>
        <dbReference type="ARBA" id="ARBA00030268"/>
    </source>
</evidence>
<dbReference type="GO" id="GO:0005524">
    <property type="term" value="F:ATP binding"/>
    <property type="evidence" value="ECO:0007669"/>
    <property type="project" value="UniProtKB-KW"/>
</dbReference>
<comment type="similarity">
    <text evidence="1">Belongs to the class-I aminoacyl-tRNA synthetase family.</text>
</comment>
<evidence type="ECO:0000256" key="5">
    <source>
        <dbReference type="ARBA" id="ARBA00022840"/>
    </source>
</evidence>
<dbReference type="EC" id="6.1.1.2" evidence="2"/>
<proteinExistence type="inferred from homology"/>
<protein>
    <recommendedName>
        <fullName evidence="2">tryptophan--tRNA ligase</fullName>
        <ecNumber evidence="2">6.1.1.2</ecNumber>
    </recommendedName>
    <alternativeName>
        <fullName evidence="8">Tryptophanyl-tRNA synthetase</fullName>
    </alternativeName>
</protein>
<dbReference type="EMBL" id="QOKY01000160">
    <property type="protein sequence ID" value="RMZ55638.1"/>
    <property type="molecule type" value="Genomic_DNA"/>
</dbReference>
<evidence type="ECO:0000256" key="2">
    <source>
        <dbReference type="ARBA" id="ARBA00013161"/>
    </source>
</evidence>
<dbReference type="SUPFAM" id="SSF52374">
    <property type="entry name" value="Nucleotidylyl transferase"/>
    <property type="match status" value="1"/>
</dbReference>
<evidence type="ECO:0000256" key="7">
    <source>
        <dbReference type="ARBA" id="ARBA00023146"/>
    </source>
</evidence>
<dbReference type="GO" id="GO:0005737">
    <property type="term" value="C:cytoplasm"/>
    <property type="evidence" value="ECO:0007669"/>
    <property type="project" value="TreeGrafter"/>
</dbReference>
<dbReference type="Gene3D" id="1.10.240.10">
    <property type="entry name" value="Tyrosyl-Transfer RNA Synthetase"/>
    <property type="match status" value="1"/>
</dbReference>
<comment type="catalytic activity">
    <reaction evidence="9">
        <text>tRNA(Trp) + L-tryptophan + ATP = L-tryptophyl-tRNA(Trp) + AMP + diphosphate + H(+)</text>
        <dbReference type="Rhea" id="RHEA:24080"/>
        <dbReference type="Rhea" id="RHEA-COMP:9671"/>
        <dbReference type="Rhea" id="RHEA-COMP:9705"/>
        <dbReference type="ChEBI" id="CHEBI:15378"/>
        <dbReference type="ChEBI" id="CHEBI:30616"/>
        <dbReference type="ChEBI" id="CHEBI:33019"/>
        <dbReference type="ChEBI" id="CHEBI:57912"/>
        <dbReference type="ChEBI" id="CHEBI:78442"/>
        <dbReference type="ChEBI" id="CHEBI:78535"/>
        <dbReference type="ChEBI" id="CHEBI:456215"/>
        <dbReference type="EC" id="6.1.1.2"/>
    </reaction>
</comment>
<evidence type="ECO:0000256" key="9">
    <source>
        <dbReference type="ARBA" id="ARBA00049929"/>
    </source>
</evidence>
<organism evidence="10 11">
    <name type="scientific">Auxenochlorella protothecoides</name>
    <name type="common">Green microalga</name>
    <name type="synonym">Chlorella protothecoides</name>
    <dbReference type="NCBI Taxonomy" id="3075"/>
    <lineage>
        <taxon>Eukaryota</taxon>
        <taxon>Viridiplantae</taxon>
        <taxon>Chlorophyta</taxon>
        <taxon>core chlorophytes</taxon>
        <taxon>Trebouxiophyceae</taxon>
        <taxon>Chlorellales</taxon>
        <taxon>Chlorellaceae</taxon>
        <taxon>Auxenochlorella</taxon>
    </lineage>
</organism>
<dbReference type="AlphaFoldDB" id="A0A3M7KYN5"/>
<dbReference type="PANTHER" id="PTHR10055">
    <property type="entry name" value="TRYPTOPHANYL-TRNA SYNTHETASE"/>
    <property type="match status" value="1"/>
</dbReference>
<dbReference type="PRINTS" id="PR01039">
    <property type="entry name" value="TRNASYNTHTRP"/>
</dbReference>